<comment type="similarity">
    <text evidence="7">Belongs to the short-chain dehydrogenases/reductases (SDR) family. ERG27 subfamily.</text>
</comment>
<keyword evidence="3" id="KW-0752">Steroid biosynthesis</keyword>
<dbReference type="Gene3D" id="3.40.50.720">
    <property type="entry name" value="NAD(P)-binding Rossmann-like Domain"/>
    <property type="match status" value="1"/>
</dbReference>
<dbReference type="PANTHER" id="PTHR43647">
    <property type="entry name" value="DEHYDROGENASE"/>
    <property type="match status" value="1"/>
</dbReference>
<evidence type="ECO:0000256" key="2">
    <source>
        <dbReference type="ARBA" id="ARBA00022857"/>
    </source>
</evidence>
<dbReference type="EMBL" id="MCGT01000009">
    <property type="protein sequence ID" value="ORX56732.1"/>
    <property type="molecule type" value="Genomic_DNA"/>
</dbReference>
<name>A0A1X2GLJ0_9FUNG</name>
<dbReference type="Pfam" id="PF00106">
    <property type="entry name" value="adh_short"/>
    <property type="match status" value="1"/>
</dbReference>
<dbReference type="GO" id="GO:0000253">
    <property type="term" value="F:3-beta-hydroxysteroid 3-dehydrogenase (NADP+) activity"/>
    <property type="evidence" value="ECO:0007669"/>
    <property type="project" value="UniProtKB-EC"/>
</dbReference>
<dbReference type="GO" id="GO:0006694">
    <property type="term" value="P:steroid biosynthetic process"/>
    <property type="evidence" value="ECO:0007669"/>
    <property type="project" value="UniProtKB-KW"/>
</dbReference>
<dbReference type="STRING" id="101127.A0A1X2GLJ0"/>
<evidence type="ECO:0000256" key="6">
    <source>
        <dbReference type="ARBA" id="ARBA00023589"/>
    </source>
</evidence>
<proteinExistence type="inferred from homology"/>
<evidence type="ECO:0000256" key="3">
    <source>
        <dbReference type="ARBA" id="ARBA00022955"/>
    </source>
</evidence>
<evidence type="ECO:0000256" key="7">
    <source>
        <dbReference type="ARBA" id="ARBA00023593"/>
    </source>
</evidence>
<evidence type="ECO:0000313" key="10">
    <source>
        <dbReference type="Proteomes" id="UP000242146"/>
    </source>
</evidence>
<dbReference type="Proteomes" id="UP000242146">
    <property type="component" value="Unassembled WGS sequence"/>
</dbReference>
<evidence type="ECO:0000256" key="4">
    <source>
        <dbReference type="ARBA" id="ARBA00023002"/>
    </source>
</evidence>
<evidence type="ECO:0000256" key="1">
    <source>
        <dbReference type="ARBA" id="ARBA00022516"/>
    </source>
</evidence>
<sequence>MEQTAIVTGANSGVGYGIVQQLLQTNPDIQIVMACRNPDRASRARASLMEEFPTALIHVELVDVASATSVLSFCTAIKNRYSAVSHIFCNAGILSAHGINWYQTFKLALTDPVGLLERSDATKQIVGELNQEGMGKVFAANVFGHFVMMRELETLLAASGDGRVIWTSSITADDTCFDMNDWQGVKSEVPYESSKWACDLLATASHDHFKKSNLAISSFTTSPGVVASSIGDLPAWITMFRVILHYIMRFLGVTSQNITAYRGAFADAYVAFAPLLVLTTTIRYLSLTNRWGKTYVGEQPLSIDLDTANLLYQKCNTCYKAQKKSLPMDLP</sequence>
<organism evidence="9 10">
    <name type="scientific">Hesseltinella vesiculosa</name>
    <dbReference type="NCBI Taxonomy" id="101127"/>
    <lineage>
        <taxon>Eukaryota</taxon>
        <taxon>Fungi</taxon>
        <taxon>Fungi incertae sedis</taxon>
        <taxon>Mucoromycota</taxon>
        <taxon>Mucoromycotina</taxon>
        <taxon>Mucoromycetes</taxon>
        <taxon>Mucorales</taxon>
        <taxon>Cunninghamellaceae</taxon>
        <taxon>Hesseltinella</taxon>
    </lineage>
</organism>
<reference evidence="9 10" key="1">
    <citation type="submission" date="2016-07" db="EMBL/GenBank/DDBJ databases">
        <title>Pervasive Adenine N6-methylation of Active Genes in Fungi.</title>
        <authorList>
            <consortium name="DOE Joint Genome Institute"/>
            <person name="Mondo S.J."/>
            <person name="Dannebaum R.O."/>
            <person name="Kuo R.C."/>
            <person name="Labutti K."/>
            <person name="Haridas S."/>
            <person name="Kuo A."/>
            <person name="Salamov A."/>
            <person name="Ahrendt S.R."/>
            <person name="Lipzen A."/>
            <person name="Sullivan W."/>
            <person name="Andreopoulos W.B."/>
            <person name="Clum A."/>
            <person name="Lindquist E."/>
            <person name="Daum C."/>
            <person name="Ramamoorthy G.K."/>
            <person name="Gryganskyi A."/>
            <person name="Culley D."/>
            <person name="Magnuson J.K."/>
            <person name="James T.Y."/>
            <person name="O'Malley M.A."/>
            <person name="Stajich J.E."/>
            <person name="Spatafora J.W."/>
            <person name="Visel A."/>
            <person name="Grigoriev I.V."/>
        </authorList>
    </citation>
    <scope>NUCLEOTIDE SEQUENCE [LARGE SCALE GENOMIC DNA]</scope>
    <source>
        <strain evidence="9 10">NRRL 3301</strain>
    </source>
</reference>
<keyword evidence="4" id="KW-0560">Oxidoreductase</keyword>
<dbReference type="EC" id="1.1.1.270" evidence="8"/>
<comment type="caution">
    <text evidence="9">The sequence shown here is derived from an EMBL/GenBank/DDBJ whole genome shotgun (WGS) entry which is preliminary data.</text>
</comment>
<comment type="pathway">
    <text evidence="6">Steroid biosynthesis; zymosterol biosynthesis; zymosterol from lanosterol: step 5/6.</text>
</comment>
<dbReference type="PRINTS" id="PR00081">
    <property type="entry name" value="GDHRDH"/>
</dbReference>
<dbReference type="InterPro" id="IPR002347">
    <property type="entry name" value="SDR_fam"/>
</dbReference>
<evidence type="ECO:0000256" key="5">
    <source>
        <dbReference type="ARBA" id="ARBA00023098"/>
    </source>
</evidence>
<keyword evidence="1" id="KW-0444">Lipid biosynthesis</keyword>
<evidence type="ECO:0000256" key="8">
    <source>
        <dbReference type="ARBA" id="ARBA00023621"/>
    </source>
</evidence>
<keyword evidence="2" id="KW-0521">NADP</keyword>
<keyword evidence="5" id="KW-0443">Lipid metabolism</keyword>
<accession>A0A1X2GLJ0</accession>
<gene>
    <name evidence="9" type="ORF">DM01DRAFT_1334294</name>
</gene>
<dbReference type="AlphaFoldDB" id="A0A1X2GLJ0"/>
<dbReference type="SUPFAM" id="SSF51735">
    <property type="entry name" value="NAD(P)-binding Rossmann-fold domains"/>
    <property type="match status" value="1"/>
</dbReference>
<dbReference type="GO" id="GO:0005811">
    <property type="term" value="C:lipid droplet"/>
    <property type="evidence" value="ECO:0007669"/>
    <property type="project" value="TreeGrafter"/>
</dbReference>
<dbReference type="OrthoDB" id="9989144at2759"/>
<dbReference type="PANTHER" id="PTHR43647:SF1">
    <property type="entry name" value="3-KETO-STEROID REDUCTASE ERG27"/>
    <property type="match status" value="1"/>
</dbReference>
<dbReference type="GO" id="GO:0005789">
    <property type="term" value="C:endoplasmic reticulum membrane"/>
    <property type="evidence" value="ECO:0007669"/>
    <property type="project" value="TreeGrafter"/>
</dbReference>
<protein>
    <recommendedName>
        <fullName evidence="8">3beta-hydroxysteroid 3-dehydrogenase</fullName>
        <ecNumber evidence="8">1.1.1.270</ecNumber>
    </recommendedName>
</protein>
<dbReference type="InterPro" id="IPR036291">
    <property type="entry name" value="NAD(P)-bd_dom_sf"/>
</dbReference>
<dbReference type="InterPro" id="IPR051593">
    <property type="entry name" value="Ergosterol_Biosynth_ERG27"/>
</dbReference>
<dbReference type="GO" id="GO:0005741">
    <property type="term" value="C:mitochondrial outer membrane"/>
    <property type="evidence" value="ECO:0007669"/>
    <property type="project" value="TreeGrafter"/>
</dbReference>
<keyword evidence="10" id="KW-1185">Reference proteome</keyword>
<evidence type="ECO:0000313" key="9">
    <source>
        <dbReference type="EMBL" id="ORX56732.1"/>
    </source>
</evidence>